<keyword evidence="4" id="KW-0378">Hydrolase</keyword>
<proteinExistence type="inferred from homology"/>
<dbReference type="InterPro" id="IPR041122">
    <property type="entry name" value="RecJ_OB"/>
</dbReference>
<dbReference type="EMBL" id="AP028127">
    <property type="protein sequence ID" value="BEH91386.1"/>
    <property type="molecule type" value="Genomic_DNA"/>
</dbReference>
<organism evidence="10 11">
    <name type="scientific">Turicibacter faecis</name>
    <dbReference type="NCBI Taxonomy" id="2963365"/>
    <lineage>
        <taxon>Bacteria</taxon>
        <taxon>Bacillati</taxon>
        <taxon>Bacillota</taxon>
        <taxon>Erysipelotrichia</taxon>
        <taxon>Erysipelotrichales</taxon>
        <taxon>Turicibacteraceae</taxon>
        <taxon>Turicibacter</taxon>
    </lineage>
</organism>
<feature type="domain" description="DHHA1" evidence="7">
    <location>
        <begin position="342"/>
        <end position="436"/>
    </location>
</feature>
<feature type="domain" description="RecJ OB" evidence="9">
    <location>
        <begin position="446"/>
        <end position="552"/>
    </location>
</feature>
<gene>
    <name evidence="10" type="primary">recJ</name>
    <name evidence="10" type="ORF">T23_14880</name>
</gene>
<evidence type="ECO:0000256" key="5">
    <source>
        <dbReference type="ARBA" id="ARBA00022839"/>
    </source>
</evidence>
<dbReference type="Pfam" id="PF02272">
    <property type="entry name" value="DHHA1"/>
    <property type="match status" value="1"/>
</dbReference>
<accession>A0ABM8IJG6</accession>
<evidence type="ECO:0000256" key="1">
    <source>
        <dbReference type="ARBA" id="ARBA00005915"/>
    </source>
</evidence>
<evidence type="ECO:0000259" key="8">
    <source>
        <dbReference type="Pfam" id="PF10141"/>
    </source>
</evidence>
<dbReference type="Pfam" id="PF10141">
    <property type="entry name" value="ssDNA-exonuc_C"/>
    <property type="match status" value="1"/>
</dbReference>
<dbReference type="InterPro" id="IPR018779">
    <property type="entry name" value="RecJ_C"/>
</dbReference>
<evidence type="ECO:0000256" key="3">
    <source>
        <dbReference type="ARBA" id="ARBA00022722"/>
    </source>
</evidence>
<dbReference type="Gene3D" id="3.90.1640.30">
    <property type="match status" value="1"/>
</dbReference>
<evidence type="ECO:0000259" key="7">
    <source>
        <dbReference type="Pfam" id="PF02272"/>
    </source>
</evidence>
<evidence type="ECO:0000259" key="6">
    <source>
        <dbReference type="Pfam" id="PF01368"/>
    </source>
</evidence>
<dbReference type="Proteomes" id="UP001432099">
    <property type="component" value="Chromosome"/>
</dbReference>
<evidence type="ECO:0000313" key="11">
    <source>
        <dbReference type="Proteomes" id="UP001432099"/>
    </source>
</evidence>
<feature type="domain" description="DDH" evidence="6">
    <location>
        <begin position="80"/>
        <end position="223"/>
    </location>
</feature>
<dbReference type="InterPro" id="IPR003156">
    <property type="entry name" value="DHHA1_dom"/>
</dbReference>
<dbReference type="InterPro" id="IPR004610">
    <property type="entry name" value="RecJ"/>
</dbReference>
<keyword evidence="5 10" id="KW-0269">Exonuclease</keyword>
<dbReference type="InterPro" id="IPR051673">
    <property type="entry name" value="SSDNA_exonuclease_RecJ"/>
</dbReference>
<dbReference type="InterPro" id="IPR038763">
    <property type="entry name" value="DHH_sf"/>
</dbReference>
<keyword evidence="11" id="KW-1185">Reference proteome</keyword>
<sequence length="741" mass="84189">MLKSMMNWRKCDILDESMQGERGELHPAIERLILSRKLVEPENLATFNHQVPVHHDPLLFSQMSKIIMRLNTAIDEGQPILVYGDYDADGVTGTSILVRCLRELGALVDYYIPNRFYEGYGPNKEAFMQAIEDGFQLVITVDNGIAGIEEAELLMEHGVDLIITDHHQVKETLPRAYAILHPELDKNYPFHHLSGAGVALKIAEALLEEVIPEDYYAIAMLGTIGDVVPLIDENRSIVKRGLAALKETEIEGLNAIMEMANTNKNEVTEVNVGFEICPRLNAPGRMDEATLAVKCLICEDQDEATELAQQIEQINTERQKTTQQVLEEVMKMVDQETLAVKKALILYAPHWHEGILGIVAGRLAKQWQKAVFVVTDDHEGFIKGSARAVEGYHLFELLTQCQSLIERFGGHALAAGITFDKKNLQPLENQMNELLKDTDLKPSLTVDLCLPISDLDVSFVDQLQCLAPFGEGNRPPLFEMRDVYVSNVKVIGNKMQHLKFTLEQDGNCLEGIAFNQAHLSTYLTKDTRFSFVGELKINEWNGHRNVQFHFVDVLCEEFQLIDLRNKQAYEQRKDDLFLATSYAKAKDENHIETLVIDQLPNSKEELIGLIREKKPNNIVIAPIDSNITFASREKFVTVYRVIKQHAPITLNHQMMNYFLRLGISKNELLFILQVFFEVELVIIKNGSVFLPDCIAKRDLSEAATYQLQNSKLKMLEFFELTTWTELKHIFTTAREEMTDES</sequence>
<dbReference type="Pfam" id="PF17768">
    <property type="entry name" value="RecJ_OB"/>
    <property type="match status" value="1"/>
</dbReference>
<evidence type="ECO:0000256" key="4">
    <source>
        <dbReference type="ARBA" id="ARBA00022801"/>
    </source>
</evidence>
<reference evidence="10" key="1">
    <citation type="journal article" date="2024" name="Int. J. Syst. Evol. Microbiol.">
        <title>Turicibacter faecis sp. nov., isolated from faeces of heart failure mouse model.</title>
        <authorList>
            <person name="Imamura Y."/>
            <person name="Motooka D."/>
            <person name="Nakajima Y."/>
            <person name="Ito S."/>
            <person name="Kitakaze M."/>
            <person name="Iida T."/>
            <person name="Nakamura S."/>
        </authorList>
    </citation>
    <scope>NUCLEOTIDE SEQUENCE</scope>
    <source>
        <strain evidence="10">TC023</strain>
    </source>
</reference>
<dbReference type="NCBIfam" id="TIGR00644">
    <property type="entry name" value="recJ"/>
    <property type="match status" value="1"/>
</dbReference>
<dbReference type="Gene3D" id="2.40.50.460">
    <property type="match status" value="1"/>
</dbReference>
<dbReference type="SUPFAM" id="SSF64182">
    <property type="entry name" value="DHH phosphoesterases"/>
    <property type="match status" value="1"/>
</dbReference>
<dbReference type="InterPro" id="IPR001667">
    <property type="entry name" value="DDH_dom"/>
</dbReference>
<keyword evidence="3" id="KW-0540">Nuclease</keyword>
<dbReference type="PANTHER" id="PTHR30255">
    <property type="entry name" value="SINGLE-STRANDED-DNA-SPECIFIC EXONUCLEASE RECJ"/>
    <property type="match status" value="1"/>
</dbReference>
<name>A0ABM8IJG6_9FIRM</name>
<evidence type="ECO:0000256" key="2">
    <source>
        <dbReference type="ARBA" id="ARBA00019841"/>
    </source>
</evidence>
<dbReference type="RefSeq" id="WP_262953522.1">
    <property type="nucleotide sequence ID" value="NZ_AP028127.1"/>
</dbReference>
<feature type="domain" description="Single-stranded-DNA-specific exonuclease RecJ C-terminal" evidence="8">
    <location>
        <begin position="570"/>
        <end position="728"/>
    </location>
</feature>
<dbReference type="Pfam" id="PF01368">
    <property type="entry name" value="DHH"/>
    <property type="match status" value="1"/>
</dbReference>
<evidence type="ECO:0000259" key="9">
    <source>
        <dbReference type="Pfam" id="PF17768"/>
    </source>
</evidence>
<dbReference type="GO" id="GO:0004527">
    <property type="term" value="F:exonuclease activity"/>
    <property type="evidence" value="ECO:0007669"/>
    <property type="project" value="UniProtKB-KW"/>
</dbReference>
<dbReference type="PANTHER" id="PTHR30255:SF2">
    <property type="entry name" value="SINGLE-STRANDED-DNA-SPECIFIC EXONUCLEASE RECJ"/>
    <property type="match status" value="1"/>
</dbReference>
<evidence type="ECO:0000313" key="10">
    <source>
        <dbReference type="EMBL" id="BEH91386.1"/>
    </source>
</evidence>
<protein>
    <recommendedName>
        <fullName evidence="2">Single-stranded-DNA-specific exonuclease RecJ</fullName>
    </recommendedName>
</protein>
<comment type="similarity">
    <text evidence="1">Belongs to the RecJ family.</text>
</comment>